<keyword evidence="2" id="KW-1185">Reference proteome</keyword>
<reference evidence="1" key="1">
    <citation type="submission" date="2018-02" db="EMBL/GenBank/DDBJ databases">
        <title>The genomes of Aspergillus section Nigri reveals drivers in fungal speciation.</title>
        <authorList>
            <consortium name="DOE Joint Genome Institute"/>
            <person name="Vesth T.C."/>
            <person name="Nybo J."/>
            <person name="Theobald S."/>
            <person name="Brandl J."/>
            <person name="Frisvad J.C."/>
            <person name="Nielsen K.F."/>
            <person name="Lyhne E.K."/>
            <person name="Kogle M.E."/>
            <person name="Kuo A."/>
            <person name="Riley R."/>
            <person name="Clum A."/>
            <person name="Nolan M."/>
            <person name="Lipzen A."/>
            <person name="Salamov A."/>
            <person name="Henrissat B."/>
            <person name="Wiebenga A."/>
            <person name="De vries R.P."/>
            <person name="Grigoriev I.V."/>
            <person name="Mortensen U.H."/>
            <person name="Andersen M.R."/>
            <person name="Baker S.E."/>
        </authorList>
    </citation>
    <scope>NUCLEOTIDE SEQUENCE</scope>
    <source>
        <strain evidence="1">CBS 115574</strain>
    </source>
</reference>
<accession>A0ACD1I1Z2</accession>
<dbReference type="EMBL" id="KZ824572">
    <property type="protein sequence ID" value="RAK84608.1"/>
    <property type="molecule type" value="Genomic_DNA"/>
</dbReference>
<gene>
    <name evidence="1" type="ORF">BO79DRAFT_240296</name>
</gene>
<evidence type="ECO:0000313" key="2">
    <source>
        <dbReference type="Proteomes" id="UP000249748"/>
    </source>
</evidence>
<proteinExistence type="predicted"/>
<dbReference type="Proteomes" id="UP000249748">
    <property type="component" value="Unassembled WGS sequence"/>
</dbReference>
<evidence type="ECO:0000313" key="1">
    <source>
        <dbReference type="EMBL" id="RAK84608.1"/>
    </source>
</evidence>
<name>A0ACD1I1Z2_9EURO</name>
<sequence length="384" mass="42071">MSATMSTSPSTSSSALTAAELAEWSQSLKPVVLGLSITMLVLGNMGVMLRIWAQWCIQKRPMPEDYLLVMAVLFANVVSIVIIVAVHYGLGYHLFRVESEDPSGMKWIFLCVWLTAAFNGPSMLATKVALLLYYRRLFIVQQIWLRIFWWTNMVYAVLWGIGSTITYVLSCVPVSYYWDRFDPQSTVHGSCHNSTTADGLPLILDLVSDVAILVLPIATIATLQMPLARKTGLMIVFSVGFLAIVSAVARVVVLYKSTSLHSDFPYAAAPFELLDVIQLNMAIVCATAVPIGSGFRVAFSKKRRQDKGWTAGGASRNTYHHSHASAAARAARLRLEDEAGSSTERLHMGHFTTSCASKDPEDRTPGGGVVSANGIMVKMDVDIR</sequence>
<organism evidence="1 2">
    <name type="scientific">Aspergillus costaricaensis CBS 115574</name>
    <dbReference type="NCBI Taxonomy" id="1448317"/>
    <lineage>
        <taxon>Eukaryota</taxon>
        <taxon>Fungi</taxon>
        <taxon>Dikarya</taxon>
        <taxon>Ascomycota</taxon>
        <taxon>Pezizomycotina</taxon>
        <taxon>Eurotiomycetes</taxon>
        <taxon>Eurotiomycetidae</taxon>
        <taxon>Eurotiales</taxon>
        <taxon>Aspergillaceae</taxon>
        <taxon>Aspergillus</taxon>
        <taxon>Aspergillus subgen. Circumdati</taxon>
    </lineage>
</organism>
<protein>
    <submittedName>
        <fullName evidence="1">Uncharacterized protein</fullName>
    </submittedName>
</protein>